<reference evidence="2" key="2">
    <citation type="journal article" date="2018" name="Mol. Plant Microbe Interact.">
        <title>Genome sequence resources for the wheat stripe rust pathogen (Puccinia striiformis f. sp. tritici) and the barley stripe rust pathogen (Puccinia striiformis f. sp. hordei).</title>
        <authorList>
            <person name="Xia C."/>
            <person name="Wang M."/>
            <person name="Yin C."/>
            <person name="Cornejo O.E."/>
            <person name="Hulbert S.H."/>
            <person name="Chen X."/>
        </authorList>
    </citation>
    <scope>NUCLEOTIDE SEQUENCE [LARGE SCALE GENOMIC DNA]</scope>
    <source>
        <strain evidence="2">93-210</strain>
    </source>
</reference>
<sequence>MNSSPEREGVALNEDLTQLRNQYDRLHSNKWHNDDQSLERLLGAASVSKVKEYLDGLAEAYSKARTIREELRNRRWLSFLLRKPDAWHSLVVNFYLQEGGDVENQFIKLAFFHQYPIWAQQENVSDKRMLDALLTESIAAGEVLLVSSSTELIGVASEVLAQLRNQYDQLHSNSRYNDHQSLERLLGASSVSKVKEYLHGLAKAYSELVEVTQDLRNMTWLGFLLRKPLAWQHLVWNFDLQEGGDLYNQFIELAFFHQHPRRAQQENVSRREMLDALLTESIAAGEGLLAAAAINPQHYEIVQAGYRHPYLRQETISQPILHRMSEYAHAWSENYLFPLTSLIGPSMIGKTRLLQQLSKSICVVYICLRPHGSTGQPPRSKLADQLFLVQKRAPQLELQYTLLLAAIFHVVADFFSLQSAQTSEEERLVRWYEFNDESEMFASRVVQKLTKLSSTPDKAPAQLSTNLQKLHDSTCFIKNPHLKVLLAIDEARALVELQTCDALKLSYSRILRRVLATIPSSRGFFAIFTDTTSTVADTNPTLNNDNDPSGRPEPGSRPKKVFEPIYDIGTFDSKVPPGRPKTWADLLSPERLFSYGLPFFRIYVEEAKKSGLLIPKIIENVRNIAIQKLLCIPRLPLALSEGGLFALLGSTIQPQIYGAARLNSELISSHLAHCLYISPSRERIISEYPSQFTLSMAANYFLAKDEAAMISCIEALTVILRQGLISSGNAGELASRIILLLAMHKAMGSIKSPEIPYGCSVGLADFLCALTGQEEEKLDLGDIAPEHKKRLLNEGRLFWNHFVQITYTPKKADLLEFLYRGLAIQCNPNQSAFDQLFTIYLESGDSTSELDEDHISFCGVQAKNGGVKFGQEMSKWTDEYAGININPENPYLVLVFSFEPKYTEPKVPKIDNRGHRIFQGLADIKCLSDGIFEALKELLAVEGDVRRFRDDDHIRTFVETTRPAAYRIQRPGTDAAIDFDSNVDPGAVGTYEGSGCEMND</sequence>
<proteinExistence type="predicted"/>
<reference evidence="1 2" key="3">
    <citation type="journal article" date="2022" name="Microbiol. Spectr.">
        <title>Folding features and dynamics of 3D genome architecture in plant fungal pathogens.</title>
        <authorList>
            <person name="Xia C."/>
        </authorList>
    </citation>
    <scope>NUCLEOTIDE SEQUENCE [LARGE SCALE GENOMIC DNA]</scope>
    <source>
        <strain evidence="1 2">93-210</strain>
    </source>
</reference>
<dbReference type="EMBL" id="CM045867">
    <property type="protein sequence ID" value="KAI7959240.1"/>
    <property type="molecule type" value="Genomic_DNA"/>
</dbReference>
<name>A0ACC0EV17_9BASI</name>
<evidence type="ECO:0000313" key="1">
    <source>
        <dbReference type="EMBL" id="KAI7959240.1"/>
    </source>
</evidence>
<organism evidence="1 2">
    <name type="scientific">Puccinia striiformis f. sp. tritici</name>
    <dbReference type="NCBI Taxonomy" id="168172"/>
    <lineage>
        <taxon>Eukaryota</taxon>
        <taxon>Fungi</taxon>
        <taxon>Dikarya</taxon>
        <taxon>Basidiomycota</taxon>
        <taxon>Pucciniomycotina</taxon>
        <taxon>Pucciniomycetes</taxon>
        <taxon>Pucciniales</taxon>
        <taxon>Pucciniaceae</taxon>
        <taxon>Puccinia</taxon>
    </lineage>
</organism>
<dbReference type="Proteomes" id="UP001060170">
    <property type="component" value="Chromosome 3"/>
</dbReference>
<protein>
    <submittedName>
        <fullName evidence="1">Uncharacterized protein</fullName>
    </submittedName>
</protein>
<reference evidence="2" key="1">
    <citation type="journal article" date="2018" name="BMC Genomics">
        <title>Genomic insights into host adaptation between the wheat stripe rust pathogen (Puccinia striiformis f. sp. tritici) and the barley stripe rust pathogen (Puccinia striiformis f. sp. hordei).</title>
        <authorList>
            <person name="Xia C."/>
            <person name="Wang M."/>
            <person name="Yin C."/>
            <person name="Cornejo O.E."/>
            <person name="Hulbert S.H."/>
            <person name="Chen X."/>
        </authorList>
    </citation>
    <scope>NUCLEOTIDE SEQUENCE [LARGE SCALE GENOMIC DNA]</scope>
    <source>
        <strain evidence="2">93-210</strain>
    </source>
</reference>
<accession>A0ACC0EV17</accession>
<keyword evidence="2" id="KW-1185">Reference proteome</keyword>
<comment type="caution">
    <text evidence="1">The sequence shown here is derived from an EMBL/GenBank/DDBJ whole genome shotgun (WGS) entry which is preliminary data.</text>
</comment>
<evidence type="ECO:0000313" key="2">
    <source>
        <dbReference type="Proteomes" id="UP001060170"/>
    </source>
</evidence>
<gene>
    <name evidence="1" type="ORF">MJO28_003031</name>
</gene>